<dbReference type="Gene3D" id="3.30.720.110">
    <property type="match status" value="1"/>
</dbReference>
<name>A0A086BIN9_9FLAO</name>
<dbReference type="KEGG" id="cpip:CJF12_02130"/>
<dbReference type="GO" id="GO:0032259">
    <property type="term" value="P:methylation"/>
    <property type="evidence" value="ECO:0007669"/>
    <property type="project" value="UniProtKB-KW"/>
</dbReference>
<evidence type="ECO:0000313" key="2">
    <source>
        <dbReference type="EMBL" id="KFF28803.1"/>
    </source>
</evidence>
<dbReference type="EMBL" id="JPRJ01000013">
    <property type="protein sequence ID" value="KFF28803.1"/>
    <property type="molecule type" value="Genomic_DNA"/>
</dbReference>
<dbReference type="GO" id="GO:0008168">
    <property type="term" value="F:methyltransferase activity"/>
    <property type="evidence" value="ECO:0007669"/>
    <property type="project" value="UniProtKB-KW"/>
</dbReference>
<dbReference type="Pfam" id="PF06983">
    <property type="entry name" value="3-dmu-9_3-mt"/>
    <property type="match status" value="2"/>
</dbReference>
<keyword evidence="2" id="KW-0830">Ubiquinone</keyword>
<comment type="caution">
    <text evidence="2">The sequence shown here is derived from an EMBL/GenBank/DDBJ whole genome shotgun (WGS) entry which is preliminary data.</text>
</comment>
<evidence type="ECO:0000259" key="1">
    <source>
        <dbReference type="Pfam" id="PF06983"/>
    </source>
</evidence>
<dbReference type="CDD" id="cd06588">
    <property type="entry name" value="PhnB_like"/>
    <property type="match status" value="2"/>
</dbReference>
<keyword evidence="3" id="KW-1185">Reference proteome</keyword>
<feature type="domain" description="PhnB-like" evidence="1">
    <location>
        <begin position="5"/>
        <end position="113"/>
    </location>
</feature>
<feature type="domain" description="PhnB-like" evidence="1">
    <location>
        <begin position="122"/>
        <end position="243"/>
    </location>
</feature>
<dbReference type="Gene3D" id="3.10.180.10">
    <property type="entry name" value="2,3-Dihydroxybiphenyl 1,2-Dioxygenase, domain 1"/>
    <property type="match status" value="1"/>
</dbReference>
<keyword evidence="2" id="KW-0808">Transferase</keyword>
<dbReference type="InterPro" id="IPR028973">
    <property type="entry name" value="PhnB-like"/>
</dbReference>
<dbReference type="AlphaFoldDB" id="A0A086BIN9"/>
<dbReference type="SUPFAM" id="SSF54593">
    <property type="entry name" value="Glyoxalase/Bleomycin resistance protein/Dihydroxybiphenyl dioxygenase"/>
    <property type="match status" value="2"/>
</dbReference>
<sequence>MNTTIFPCLLYNKEAKEAADFYCKVFNAKILTETPFVTEIDVSGQKLMLLNGPEVEKNPSVSLMVICDTEDEVQNYWDQLMEGGKALMDLGSYPWSKKYGWVSDRYGFSWQIILGEKPDGQRVVPTMMFVHHNNGKAMEAMEFYTQTFPDSKIENVLKYKDGGGDQETPENVQHASFNISGYHMSCMDSSYDHQFYFNEGISMVVMTNDQKETDYFWDTLISGGGEESVCGWLKDRYGFSWQIAPKRLIELVNDPDQDKAQKAMQAMMKMKKIIIKDIEEAYYS</sequence>
<dbReference type="InterPro" id="IPR029068">
    <property type="entry name" value="Glyas_Bleomycin-R_OHBP_Dase"/>
</dbReference>
<reference evidence="2 3" key="1">
    <citation type="submission" date="2014-07" db="EMBL/GenBank/DDBJ databases">
        <title>Genome of Chryseobacterium piperi CTM.</title>
        <authorList>
            <person name="Pipes S.E."/>
            <person name="Stropko S.J."/>
            <person name="Newman J.D."/>
        </authorList>
    </citation>
    <scope>NUCLEOTIDE SEQUENCE [LARGE SCALE GENOMIC DNA]</scope>
    <source>
        <strain evidence="2 3">CTM</strain>
    </source>
</reference>
<dbReference type="eggNOG" id="COG3865">
    <property type="taxonomic scope" value="Bacteria"/>
</dbReference>
<proteinExistence type="predicted"/>
<dbReference type="PANTHER" id="PTHR33990">
    <property type="entry name" value="PROTEIN YJDN-RELATED"/>
    <property type="match status" value="1"/>
</dbReference>
<dbReference type="STRING" id="558152.IQ37_08960"/>
<protein>
    <submittedName>
        <fullName evidence="2">3-demethylubiquinone-9 3-methyltransferase</fullName>
    </submittedName>
</protein>
<accession>A0A086BIN9</accession>
<dbReference type="RefSeq" id="WP_034683995.1">
    <property type="nucleotide sequence ID" value="NZ_CP023049.2"/>
</dbReference>
<dbReference type="Proteomes" id="UP000028709">
    <property type="component" value="Unassembled WGS sequence"/>
</dbReference>
<dbReference type="Gene3D" id="3.30.720.100">
    <property type="match status" value="1"/>
</dbReference>
<organism evidence="2 3">
    <name type="scientific">Chryseobacterium piperi</name>
    <dbReference type="NCBI Taxonomy" id="558152"/>
    <lineage>
        <taxon>Bacteria</taxon>
        <taxon>Pseudomonadati</taxon>
        <taxon>Bacteroidota</taxon>
        <taxon>Flavobacteriia</taxon>
        <taxon>Flavobacteriales</taxon>
        <taxon>Weeksellaceae</taxon>
        <taxon>Chryseobacterium group</taxon>
        <taxon>Chryseobacterium</taxon>
    </lineage>
</organism>
<dbReference type="OrthoDB" id="9806473at2"/>
<gene>
    <name evidence="2" type="ORF">IQ37_08960</name>
</gene>
<keyword evidence="2" id="KW-0489">Methyltransferase</keyword>
<evidence type="ECO:0000313" key="3">
    <source>
        <dbReference type="Proteomes" id="UP000028709"/>
    </source>
</evidence>